<reference evidence="2 3" key="1">
    <citation type="submission" date="2016-01" db="EMBL/GenBank/DDBJ databases">
        <title>The new phylogeny of the genus Mycobacterium.</title>
        <authorList>
            <person name="Tarcisio F."/>
            <person name="Conor M."/>
            <person name="Antonella G."/>
            <person name="Elisabetta G."/>
            <person name="Giulia F.S."/>
            <person name="Sara T."/>
            <person name="Anna F."/>
            <person name="Clotilde B."/>
            <person name="Roberto B."/>
            <person name="Veronica D.S."/>
            <person name="Fabio R."/>
            <person name="Monica P."/>
            <person name="Olivier J."/>
            <person name="Enrico T."/>
            <person name="Nicola S."/>
        </authorList>
    </citation>
    <scope>NUCLEOTIDE SEQUENCE [LARGE SCALE GENOMIC DNA]</scope>
    <source>
        <strain evidence="2 3">DSM 44616</strain>
    </source>
</reference>
<dbReference type="InterPro" id="IPR002575">
    <property type="entry name" value="Aminoglycoside_PTrfase"/>
</dbReference>
<evidence type="ECO:0000313" key="3">
    <source>
        <dbReference type="Proteomes" id="UP000193387"/>
    </source>
</evidence>
<protein>
    <recommendedName>
        <fullName evidence="1">Aminoglycoside phosphotransferase domain-containing protein</fullName>
    </recommendedName>
</protein>
<dbReference type="Gene3D" id="3.90.1200.10">
    <property type="match status" value="1"/>
</dbReference>
<dbReference type="RefSeq" id="WP_085256017.1">
    <property type="nucleotide sequence ID" value="NZ_AP022573.1"/>
</dbReference>
<dbReference type="EMBL" id="LQPR01000030">
    <property type="protein sequence ID" value="ORW71394.1"/>
    <property type="molecule type" value="Genomic_DNA"/>
</dbReference>
<dbReference type="AlphaFoldDB" id="A0AAJ3TV03"/>
<dbReference type="InterPro" id="IPR041726">
    <property type="entry name" value="ACAD10_11_N"/>
</dbReference>
<organism evidence="2 3">
    <name type="scientific">Mycobacterium saskatchewanense</name>
    <dbReference type="NCBI Taxonomy" id="220927"/>
    <lineage>
        <taxon>Bacteria</taxon>
        <taxon>Bacillati</taxon>
        <taxon>Actinomycetota</taxon>
        <taxon>Actinomycetes</taxon>
        <taxon>Mycobacteriales</taxon>
        <taxon>Mycobacteriaceae</taxon>
        <taxon>Mycobacterium</taxon>
        <taxon>Mycobacterium simiae complex</taxon>
    </lineage>
</organism>
<feature type="domain" description="Aminoglycoside phosphotransferase" evidence="1">
    <location>
        <begin position="27"/>
        <end position="244"/>
    </location>
</feature>
<name>A0AAJ3TV03_9MYCO</name>
<proteinExistence type="predicted"/>
<dbReference type="PANTHER" id="PTHR47829:SF1">
    <property type="entry name" value="HAD FAMILY PHOSPHATASE"/>
    <property type="match status" value="1"/>
</dbReference>
<dbReference type="Pfam" id="PF01636">
    <property type="entry name" value="APH"/>
    <property type="match status" value="1"/>
</dbReference>
<keyword evidence="3" id="KW-1185">Reference proteome</keyword>
<evidence type="ECO:0000259" key="1">
    <source>
        <dbReference type="Pfam" id="PF01636"/>
    </source>
</evidence>
<dbReference type="PANTHER" id="PTHR47829">
    <property type="entry name" value="HYDROLASE, PUTATIVE (AFU_ORTHOLOGUE AFUA_1G12880)-RELATED"/>
    <property type="match status" value="1"/>
</dbReference>
<dbReference type="InterPro" id="IPR011009">
    <property type="entry name" value="Kinase-like_dom_sf"/>
</dbReference>
<dbReference type="Gene3D" id="3.30.200.20">
    <property type="entry name" value="Phosphorylase Kinase, domain 1"/>
    <property type="match status" value="1"/>
</dbReference>
<dbReference type="InterPro" id="IPR052898">
    <property type="entry name" value="ACAD10-like"/>
</dbReference>
<dbReference type="CDD" id="cd05154">
    <property type="entry name" value="ACAD10_11_N-like"/>
    <property type="match status" value="1"/>
</dbReference>
<gene>
    <name evidence="2" type="ORF">AWC23_14315</name>
</gene>
<dbReference type="Proteomes" id="UP000193387">
    <property type="component" value="Unassembled WGS sequence"/>
</dbReference>
<evidence type="ECO:0000313" key="2">
    <source>
        <dbReference type="EMBL" id="ORW71394.1"/>
    </source>
</evidence>
<dbReference type="SUPFAM" id="SSF56112">
    <property type="entry name" value="Protein kinase-like (PK-like)"/>
    <property type="match status" value="1"/>
</dbReference>
<accession>A0AAJ3TV03</accession>
<sequence length="331" mass="37210">MSTPLIDHEALTRWLDAQGLAPGAPLTVEPLSNGRSNVMYSIERGEHNWVLRRPRKVAVERADDLMRREFRLLTALRATNVPHARAVALCEDTAIFGCVFYLMEQAEGFNPVGPLPQTLTDAYEPVAHAMVDALVSLHQIDWRAVGLEDFGKPDGFHQRQVTRWLGQLDSYDGRTLPELAHVAGWLDRQLPRHFEPTIMHGDYHVLNVIMAPDRPARVAAIVDWETATIGDPVLDMVGFLEVYGEACPSGQGWPDPSGLWRRYAISRGLAVDIPVDYYVALYNFRMAVLTEGIYQRSLRDNTREPAHDVAERVTLSTRRALTAIEQATHTL</sequence>
<comment type="caution">
    <text evidence="2">The sequence shown here is derived from an EMBL/GenBank/DDBJ whole genome shotgun (WGS) entry which is preliminary data.</text>
</comment>